<comment type="subcellular location">
    <subcellularLocation>
        <location evidence="2">Endoplasmic reticulum</location>
    </subcellularLocation>
    <subcellularLocation>
        <location evidence="3">Membrane</location>
    </subcellularLocation>
    <subcellularLocation>
        <location evidence="1">Mitochondrion</location>
    </subcellularLocation>
</comment>
<dbReference type="InterPro" id="IPR052374">
    <property type="entry name" value="SERAC1"/>
</dbReference>
<dbReference type="PANTHER" id="PTHR48182">
    <property type="entry name" value="PROTEIN SERAC1"/>
    <property type="match status" value="1"/>
</dbReference>
<dbReference type="PANTHER" id="PTHR48182:SF2">
    <property type="entry name" value="PROTEIN SERAC1"/>
    <property type="match status" value="1"/>
</dbReference>
<dbReference type="SUPFAM" id="SSF53474">
    <property type="entry name" value="alpha/beta-Hydrolases"/>
    <property type="match status" value="1"/>
</dbReference>
<name>A0ABD1YBZ2_9MARC</name>
<evidence type="ECO:0000256" key="6">
    <source>
        <dbReference type="ARBA" id="ARBA00023136"/>
    </source>
</evidence>
<keyword evidence="8" id="KW-1185">Reference proteome</keyword>
<evidence type="ECO:0000256" key="3">
    <source>
        <dbReference type="ARBA" id="ARBA00004370"/>
    </source>
</evidence>
<organism evidence="7 8">
    <name type="scientific">Riccia fluitans</name>
    <dbReference type="NCBI Taxonomy" id="41844"/>
    <lineage>
        <taxon>Eukaryota</taxon>
        <taxon>Viridiplantae</taxon>
        <taxon>Streptophyta</taxon>
        <taxon>Embryophyta</taxon>
        <taxon>Marchantiophyta</taxon>
        <taxon>Marchantiopsida</taxon>
        <taxon>Marchantiidae</taxon>
        <taxon>Marchantiales</taxon>
        <taxon>Ricciaceae</taxon>
        <taxon>Riccia</taxon>
    </lineage>
</organism>
<evidence type="ECO:0008006" key="9">
    <source>
        <dbReference type="Google" id="ProtNLM"/>
    </source>
</evidence>
<dbReference type="GO" id="GO:0005783">
    <property type="term" value="C:endoplasmic reticulum"/>
    <property type="evidence" value="ECO:0007669"/>
    <property type="project" value="UniProtKB-SubCell"/>
</dbReference>
<dbReference type="GO" id="GO:0016020">
    <property type="term" value="C:membrane"/>
    <property type="evidence" value="ECO:0007669"/>
    <property type="project" value="UniProtKB-SubCell"/>
</dbReference>
<evidence type="ECO:0000256" key="2">
    <source>
        <dbReference type="ARBA" id="ARBA00004240"/>
    </source>
</evidence>
<reference evidence="7 8" key="1">
    <citation type="submission" date="2024-09" db="EMBL/GenBank/DDBJ databases">
        <title>Chromosome-scale assembly of Riccia fluitans.</title>
        <authorList>
            <person name="Paukszto L."/>
            <person name="Sawicki J."/>
            <person name="Karawczyk K."/>
            <person name="Piernik-Szablinska J."/>
            <person name="Szczecinska M."/>
            <person name="Mazdziarz M."/>
        </authorList>
    </citation>
    <scope>NUCLEOTIDE SEQUENCE [LARGE SCALE GENOMIC DNA]</scope>
    <source>
        <strain evidence="7">Rf_01</strain>
        <tissue evidence="7">Aerial parts of the thallus</tissue>
    </source>
</reference>
<evidence type="ECO:0000313" key="8">
    <source>
        <dbReference type="Proteomes" id="UP001605036"/>
    </source>
</evidence>
<dbReference type="InterPro" id="IPR029058">
    <property type="entry name" value="AB_hydrolase_fold"/>
</dbReference>
<keyword evidence="4" id="KW-0256">Endoplasmic reticulum</keyword>
<dbReference type="Proteomes" id="UP001605036">
    <property type="component" value="Unassembled WGS sequence"/>
</dbReference>
<keyword evidence="6" id="KW-0472">Membrane</keyword>
<evidence type="ECO:0000256" key="1">
    <source>
        <dbReference type="ARBA" id="ARBA00004173"/>
    </source>
</evidence>
<dbReference type="AlphaFoldDB" id="A0ABD1YBZ2"/>
<evidence type="ECO:0000256" key="4">
    <source>
        <dbReference type="ARBA" id="ARBA00022824"/>
    </source>
</evidence>
<gene>
    <name evidence="7" type="ORF">R1flu_003159</name>
</gene>
<sequence>MRSFIMKKKNVNTPKPVGRLSFESEDHVLELKVQQKIFKTFQIDHSLSLLKNLSQRNEHRWNMAHNTVAPTPVSDVINATTASSSGCSENSESRSIIDETVPVLRQEVVENTFPTEAAEDMAHFAAVTTLDVNGGRDATRVNPEELNGKRVATKLNDYLYEIYKPENEPHLDILLFHGLKLENKANLHVSTWISGEMGEPHVWPKTWVVEDFPSARVLSVSYDSSIYQTAQEGRIDLHNAAEGLMYCLELEMNTSFRPLILVGHSFGGILIKQLCLHAFERQRLSQQGSLVRSLLERIRGIFFMGTPHRGMIHEGFEKLSGENAGPLIKHVRSLNEELARLHDRFDKLRIVYKWKISEIGELKETKWGVFQGVMVPEGSARYGDPFLTINADHDSLSKPAVKNSIIYAQLKSLIQRNSGRQVKSELFTSSFL</sequence>
<comment type="caution">
    <text evidence="7">The sequence shown here is derived from an EMBL/GenBank/DDBJ whole genome shotgun (WGS) entry which is preliminary data.</text>
</comment>
<evidence type="ECO:0000313" key="7">
    <source>
        <dbReference type="EMBL" id="KAL2622954.1"/>
    </source>
</evidence>
<dbReference type="Gene3D" id="3.40.50.1820">
    <property type="entry name" value="alpha/beta hydrolase"/>
    <property type="match status" value="1"/>
</dbReference>
<dbReference type="EMBL" id="JBHFFA010000006">
    <property type="protein sequence ID" value="KAL2622954.1"/>
    <property type="molecule type" value="Genomic_DNA"/>
</dbReference>
<protein>
    <recommendedName>
        <fullName evidence="9">DUF676 domain-containing protein</fullName>
    </recommendedName>
</protein>
<accession>A0ABD1YBZ2</accession>
<keyword evidence="5" id="KW-0496">Mitochondrion</keyword>
<evidence type="ECO:0000256" key="5">
    <source>
        <dbReference type="ARBA" id="ARBA00023128"/>
    </source>
</evidence>
<proteinExistence type="predicted"/>
<dbReference type="GO" id="GO:0005739">
    <property type="term" value="C:mitochondrion"/>
    <property type="evidence" value="ECO:0007669"/>
    <property type="project" value="UniProtKB-SubCell"/>
</dbReference>